<protein>
    <submittedName>
        <fullName evidence="4">Uncharacterized protein</fullName>
    </submittedName>
</protein>
<keyword evidence="2" id="KW-0472">Membrane</keyword>
<evidence type="ECO:0000256" key="2">
    <source>
        <dbReference type="SAM" id="Phobius"/>
    </source>
</evidence>
<evidence type="ECO:0000313" key="4">
    <source>
        <dbReference type="EMBL" id="CAE2322491.1"/>
    </source>
</evidence>
<evidence type="ECO:0000313" key="3">
    <source>
        <dbReference type="EMBL" id="CAE2322489.1"/>
    </source>
</evidence>
<feature type="compositionally biased region" description="Basic and acidic residues" evidence="1">
    <location>
        <begin position="1"/>
        <end position="11"/>
    </location>
</feature>
<organism evidence="4">
    <name type="scientific">Guillardia theta</name>
    <name type="common">Cryptophyte</name>
    <name type="synonym">Cryptomonas phi</name>
    <dbReference type="NCBI Taxonomy" id="55529"/>
    <lineage>
        <taxon>Eukaryota</taxon>
        <taxon>Cryptophyceae</taxon>
        <taxon>Pyrenomonadales</taxon>
        <taxon>Geminigeraceae</taxon>
        <taxon>Guillardia</taxon>
    </lineage>
</organism>
<dbReference type="AlphaFoldDB" id="A0A6U6C6C5"/>
<dbReference type="EMBL" id="HBKN01036119">
    <property type="protein sequence ID" value="CAE2322491.1"/>
    <property type="molecule type" value="Transcribed_RNA"/>
</dbReference>
<gene>
    <name evidence="3" type="ORF">GTHE00462_LOCUS28198</name>
    <name evidence="4" type="ORF">GTHE00462_LOCUS28199</name>
</gene>
<evidence type="ECO:0000256" key="1">
    <source>
        <dbReference type="SAM" id="MobiDB-lite"/>
    </source>
</evidence>
<dbReference type="EMBL" id="HBKN01036118">
    <property type="protein sequence ID" value="CAE2322489.1"/>
    <property type="molecule type" value="Transcribed_RNA"/>
</dbReference>
<reference evidence="4" key="1">
    <citation type="submission" date="2021-01" db="EMBL/GenBank/DDBJ databases">
        <authorList>
            <person name="Corre E."/>
            <person name="Pelletier E."/>
            <person name="Niang G."/>
            <person name="Scheremetjew M."/>
            <person name="Finn R."/>
            <person name="Kale V."/>
            <person name="Holt S."/>
            <person name="Cochrane G."/>
            <person name="Meng A."/>
            <person name="Brown T."/>
            <person name="Cohen L."/>
        </authorList>
    </citation>
    <scope>NUCLEOTIDE SEQUENCE</scope>
    <source>
        <strain evidence="4">CCMP 2712</strain>
    </source>
</reference>
<sequence length="113" mass="13017">MAEIESAHHQDEELDDEETLPVQRRKSRLGRKGSVFLVLAGLAAVIARRRSKRFRSLCSEISEHSSGFLQWAGEYFLEGIQDHLSTKIFCLVVSFVMSFLPTRHTRLLEWLVD</sequence>
<feature type="region of interest" description="Disordered" evidence="1">
    <location>
        <begin position="1"/>
        <end position="26"/>
    </location>
</feature>
<accession>A0A6U6C6C5</accession>
<proteinExistence type="predicted"/>
<name>A0A6U6C6C5_GUITH</name>
<keyword evidence="2" id="KW-1133">Transmembrane helix</keyword>
<feature type="transmembrane region" description="Helical" evidence="2">
    <location>
        <begin position="29"/>
        <end position="47"/>
    </location>
</feature>
<keyword evidence="2" id="KW-0812">Transmembrane</keyword>